<evidence type="ECO:0000313" key="7">
    <source>
        <dbReference type="EMBL" id="GAK44979.1"/>
    </source>
</evidence>
<evidence type="ECO:0000259" key="6">
    <source>
        <dbReference type="Pfam" id="PF08479"/>
    </source>
</evidence>
<dbReference type="eggNOG" id="COG2831">
    <property type="taxonomic scope" value="Bacteria"/>
</dbReference>
<evidence type="ECO:0000256" key="3">
    <source>
        <dbReference type="ARBA" id="ARBA00023237"/>
    </source>
</evidence>
<accession>A0A081BAB1</accession>
<feature type="domain" description="Haemolysin activator HlyB C-terminal" evidence="5">
    <location>
        <begin position="367"/>
        <end position="534"/>
    </location>
</feature>
<dbReference type="AlphaFoldDB" id="A0A081BAB1"/>
<feature type="signal peptide" evidence="4">
    <location>
        <begin position="1"/>
        <end position="29"/>
    </location>
</feature>
<dbReference type="Gene3D" id="3.10.20.310">
    <property type="entry name" value="membrane protein fhac"/>
    <property type="match status" value="1"/>
</dbReference>
<dbReference type="PANTHER" id="PTHR34597:SF6">
    <property type="entry name" value="BLR6126 PROTEIN"/>
    <property type="match status" value="1"/>
</dbReference>
<dbReference type="InterPro" id="IPR005565">
    <property type="entry name" value="Hemolysn_activator_HlyB_C"/>
</dbReference>
<evidence type="ECO:0000256" key="2">
    <source>
        <dbReference type="ARBA" id="ARBA00022692"/>
    </source>
</evidence>
<keyword evidence="8" id="KW-1185">Reference proteome</keyword>
<evidence type="ECO:0000259" key="5">
    <source>
        <dbReference type="Pfam" id="PF03865"/>
    </source>
</evidence>
<dbReference type="InterPro" id="IPR051544">
    <property type="entry name" value="TPS_OM_transporter"/>
</dbReference>
<dbReference type="EMBL" id="BBIO01000006">
    <property type="protein sequence ID" value="GAK44979.1"/>
    <property type="molecule type" value="Genomic_DNA"/>
</dbReference>
<dbReference type="GO" id="GO:0046819">
    <property type="term" value="P:protein secretion by the type V secretion system"/>
    <property type="evidence" value="ECO:0007669"/>
    <property type="project" value="TreeGrafter"/>
</dbReference>
<dbReference type="Gene3D" id="2.40.160.50">
    <property type="entry name" value="membrane protein fhac: a member of the omp85/tpsb transporter family"/>
    <property type="match status" value="1"/>
</dbReference>
<gene>
    <name evidence="7" type="ORF">M2A_1478</name>
</gene>
<comment type="caution">
    <text evidence="7">The sequence shown here is derived from an EMBL/GenBank/DDBJ whole genome shotgun (WGS) entry which is preliminary data.</text>
</comment>
<dbReference type="GO" id="GO:0008320">
    <property type="term" value="F:protein transmembrane transporter activity"/>
    <property type="evidence" value="ECO:0007669"/>
    <property type="project" value="TreeGrafter"/>
</dbReference>
<sequence>MKLRGAVNASARTVIAGLLLSGLNTPVLADDLPAVIDEKQPTTSPQLRDALDIPLDREGAEINLPDAQGGLDPDTVIPVSHIKFLGGSVFDLELLAQDLKHLVGQEARLADLALAARKITQRYQEAGYPLSYAYLPENNFADGVVTIVIVEGHIVRTEIEIENEAVAERVADLADRLIGEVPLTRATFERYTQLMERIPGAKLTMRAPVPRTANGATTLRVEEKEIERFGFGGSLDGGDEDDFLLLANVSTQGHTPFGEQLSLAALAPIEDEEYYAAEYQQEIGTDGLRITLNANRFEGEDDDQVFVLGQAINVNEDKVRNKYHIGLAYPLVLRREKTWDVAGGIDYYDEESNYTFSLPGQPSVRAQQELRYTAAELNSALRLISKERLVELRGEIRQGVDLGENRNTVSLGGVTSQQAEDTEFTRLAANSRWAEQIAERWRVTARAAGFWSNDRLPSPERGNYGGARFGRAYPDGQAEGDYGYAGDLELRYIQPLGIAWLQTFEPYVLADTAHTRFNDISIEHDLTSAVAGFEISDTKHYRLGIEYAYPLGDADIETGTRDGRINIRLSWNFNT</sequence>
<organism evidence="7 8">
    <name type="scientific">Tepidicaulis marinus</name>
    <dbReference type="NCBI Taxonomy" id="1333998"/>
    <lineage>
        <taxon>Bacteria</taxon>
        <taxon>Pseudomonadati</taxon>
        <taxon>Pseudomonadota</taxon>
        <taxon>Alphaproteobacteria</taxon>
        <taxon>Hyphomicrobiales</taxon>
        <taxon>Parvibaculaceae</taxon>
        <taxon>Tepidicaulis</taxon>
    </lineage>
</organism>
<reference evidence="7 8" key="1">
    <citation type="submission" date="2014-07" db="EMBL/GenBank/DDBJ databases">
        <title>Tepidicaulis marinum gen. nov., sp. nov., a novel marine bacterium denitrifying nitrate to nitrous oxide strictly under microaerobic conditions.</title>
        <authorList>
            <person name="Takeuchi M."/>
            <person name="Yamagishi T."/>
            <person name="Kamagata Y."/>
            <person name="Oshima K."/>
            <person name="Hattori M."/>
            <person name="Katayama T."/>
            <person name="Hanada S."/>
            <person name="Tamaki H."/>
            <person name="Marumo K."/>
            <person name="Maeda H."/>
            <person name="Nedachi M."/>
            <person name="Iwasaki W."/>
            <person name="Suwa Y."/>
            <person name="Sakata S."/>
        </authorList>
    </citation>
    <scope>NUCLEOTIDE SEQUENCE [LARGE SCALE GENOMIC DNA]</scope>
    <source>
        <strain evidence="7 8">MA2</strain>
    </source>
</reference>
<keyword evidence="1" id="KW-0472">Membrane</keyword>
<protein>
    <submittedName>
        <fullName evidence="7">Conserved protein</fullName>
    </submittedName>
</protein>
<dbReference type="Proteomes" id="UP000028702">
    <property type="component" value="Unassembled WGS sequence"/>
</dbReference>
<name>A0A081BAB1_9HYPH</name>
<dbReference type="Pfam" id="PF08479">
    <property type="entry name" value="POTRA_2"/>
    <property type="match status" value="1"/>
</dbReference>
<dbReference type="InterPro" id="IPR013686">
    <property type="entry name" value="Polypept-transport_assoc_ShlB"/>
</dbReference>
<dbReference type="PANTHER" id="PTHR34597">
    <property type="entry name" value="SLR1661 PROTEIN"/>
    <property type="match status" value="1"/>
</dbReference>
<feature type="domain" description="Polypeptide-transport-associated ShlB-type" evidence="6">
    <location>
        <begin position="78"/>
        <end position="152"/>
    </location>
</feature>
<dbReference type="GO" id="GO:0098046">
    <property type="term" value="C:type V protein secretion system complex"/>
    <property type="evidence" value="ECO:0007669"/>
    <property type="project" value="TreeGrafter"/>
</dbReference>
<keyword evidence="3" id="KW-0998">Cell outer membrane</keyword>
<keyword evidence="1" id="KW-1134">Transmembrane beta strand</keyword>
<dbReference type="Pfam" id="PF03865">
    <property type="entry name" value="ShlB"/>
    <property type="match status" value="1"/>
</dbReference>
<evidence type="ECO:0000256" key="4">
    <source>
        <dbReference type="SAM" id="SignalP"/>
    </source>
</evidence>
<keyword evidence="2" id="KW-0812">Transmembrane</keyword>
<keyword evidence="4" id="KW-0732">Signal</keyword>
<proteinExistence type="predicted"/>
<dbReference type="STRING" id="1333998.M2A_1478"/>
<evidence type="ECO:0000256" key="1">
    <source>
        <dbReference type="ARBA" id="ARBA00022452"/>
    </source>
</evidence>
<evidence type="ECO:0000313" key="8">
    <source>
        <dbReference type="Proteomes" id="UP000028702"/>
    </source>
</evidence>
<feature type="chain" id="PRO_5001755048" evidence="4">
    <location>
        <begin position="30"/>
        <end position="575"/>
    </location>
</feature>